<reference evidence="1" key="1">
    <citation type="submission" date="2014-11" db="EMBL/GenBank/DDBJ databases">
        <authorList>
            <person name="Amaro Gonzalez C."/>
        </authorList>
    </citation>
    <scope>NUCLEOTIDE SEQUENCE</scope>
</reference>
<dbReference type="EMBL" id="GBXM01087608">
    <property type="protein sequence ID" value="JAH20969.1"/>
    <property type="molecule type" value="Transcribed_RNA"/>
</dbReference>
<sequence length="29" mass="3473">MLQLNGRRLHGSVFFYNKNICININTDKY</sequence>
<organism evidence="1">
    <name type="scientific">Anguilla anguilla</name>
    <name type="common">European freshwater eel</name>
    <name type="synonym">Muraena anguilla</name>
    <dbReference type="NCBI Taxonomy" id="7936"/>
    <lineage>
        <taxon>Eukaryota</taxon>
        <taxon>Metazoa</taxon>
        <taxon>Chordata</taxon>
        <taxon>Craniata</taxon>
        <taxon>Vertebrata</taxon>
        <taxon>Euteleostomi</taxon>
        <taxon>Actinopterygii</taxon>
        <taxon>Neopterygii</taxon>
        <taxon>Teleostei</taxon>
        <taxon>Anguilliformes</taxon>
        <taxon>Anguillidae</taxon>
        <taxon>Anguilla</taxon>
    </lineage>
</organism>
<reference evidence="1" key="2">
    <citation type="journal article" date="2015" name="Fish Shellfish Immunol.">
        <title>Early steps in the European eel (Anguilla anguilla)-Vibrio vulnificus interaction in the gills: Role of the RtxA13 toxin.</title>
        <authorList>
            <person name="Callol A."/>
            <person name="Pajuelo D."/>
            <person name="Ebbesson L."/>
            <person name="Teles M."/>
            <person name="MacKenzie S."/>
            <person name="Amaro C."/>
        </authorList>
    </citation>
    <scope>NUCLEOTIDE SEQUENCE</scope>
</reference>
<name>A0A0E9QVV8_ANGAN</name>
<proteinExistence type="predicted"/>
<evidence type="ECO:0000313" key="1">
    <source>
        <dbReference type="EMBL" id="JAH20969.1"/>
    </source>
</evidence>
<protein>
    <submittedName>
        <fullName evidence="1">Uncharacterized protein</fullName>
    </submittedName>
</protein>
<accession>A0A0E9QVV8</accession>
<dbReference type="AlphaFoldDB" id="A0A0E9QVV8"/>